<dbReference type="InterPro" id="IPR051610">
    <property type="entry name" value="GPI/OXD"/>
</dbReference>
<dbReference type="InterPro" id="IPR011051">
    <property type="entry name" value="RmlC_Cupin_sf"/>
</dbReference>
<accession>A0ABS3KAY4</accession>
<dbReference type="Gene3D" id="2.60.120.10">
    <property type="entry name" value="Jelly Rolls"/>
    <property type="match status" value="1"/>
</dbReference>
<keyword evidence="1" id="KW-0479">Metal-binding</keyword>
<feature type="domain" description="Cupin type-2" evidence="2">
    <location>
        <begin position="56"/>
        <end position="127"/>
    </location>
</feature>
<keyword evidence="4" id="KW-1185">Reference proteome</keyword>
<evidence type="ECO:0000313" key="4">
    <source>
        <dbReference type="Proteomes" id="UP001518990"/>
    </source>
</evidence>
<dbReference type="Proteomes" id="UP001518990">
    <property type="component" value="Unassembled WGS sequence"/>
</dbReference>
<dbReference type="InterPro" id="IPR014710">
    <property type="entry name" value="RmlC-like_jellyroll"/>
</dbReference>
<dbReference type="PANTHER" id="PTHR35848">
    <property type="entry name" value="OXALATE-BINDING PROTEIN"/>
    <property type="match status" value="1"/>
</dbReference>
<dbReference type="Pfam" id="PF07883">
    <property type="entry name" value="Cupin_2"/>
    <property type="match status" value="1"/>
</dbReference>
<dbReference type="SUPFAM" id="SSF51182">
    <property type="entry name" value="RmlC-like cupins"/>
    <property type="match status" value="1"/>
</dbReference>
<gene>
    <name evidence="3" type="ORF">IAI60_08430</name>
</gene>
<evidence type="ECO:0000259" key="2">
    <source>
        <dbReference type="Pfam" id="PF07883"/>
    </source>
</evidence>
<proteinExistence type="predicted"/>
<evidence type="ECO:0000313" key="3">
    <source>
        <dbReference type="EMBL" id="MBO1074634.1"/>
    </source>
</evidence>
<dbReference type="PANTHER" id="PTHR35848:SF9">
    <property type="entry name" value="SLL1358 PROTEIN"/>
    <property type="match status" value="1"/>
</dbReference>
<comment type="caution">
    <text evidence="3">The sequence shown here is derived from an EMBL/GenBank/DDBJ whole genome shotgun (WGS) entry which is preliminary data.</text>
</comment>
<dbReference type="InterPro" id="IPR013096">
    <property type="entry name" value="Cupin_2"/>
</dbReference>
<name>A0ABS3KAY4_9PROT</name>
<protein>
    <submittedName>
        <fullName evidence="3">Cupin domain-containing protein</fullName>
    </submittedName>
</protein>
<organism evidence="3 4">
    <name type="scientific">Roseomonas marmotae</name>
    <dbReference type="NCBI Taxonomy" id="2768161"/>
    <lineage>
        <taxon>Bacteria</taxon>
        <taxon>Pseudomonadati</taxon>
        <taxon>Pseudomonadota</taxon>
        <taxon>Alphaproteobacteria</taxon>
        <taxon>Acetobacterales</taxon>
        <taxon>Roseomonadaceae</taxon>
        <taxon>Roseomonas</taxon>
    </lineage>
</organism>
<reference evidence="3 4" key="1">
    <citation type="submission" date="2020-09" db="EMBL/GenBank/DDBJ databases">
        <title>Roseomonas.</title>
        <authorList>
            <person name="Zhu W."/>
        </authorList>
    </citation>
    <scope>NUCLEOTIDE SEQUENCE [LARGE SCALE GENOMIC DNA]</scope>
    <source>
        <strain evidence="3 4">1311</strain>
    </source>
</reference>
<sequence>MSQEAGMTERVAIRADTAPQRGISSSYPAVFAARMAGRVKRPLGDLFGLRNFGVNLTVLEPGAVSALHHAHSQQDEFVFILEGEAVLVSGEEEVVVLRAGYCAGFPAGGAAHHLENRSAGPVRYLEVGDRTEGDGVVYPLDDLLALREDGRWRYRHKDGPPY</sequence>
<dbReference type="CDD" id="cd02224">
    <property type="entry name" value="cupin_SPO2919-like"/>
    <property type="match status" value="1"/>
</dbReference>
<evidence type="ECO:0000256" key="1">
    <source>
        <dbReference type="ARBA" id="ARBA00022723"/>
    </source>
</evidence>
<dbReference type="EMBL" id="JACTNF010000006">
    <property type="protein sequence ID" value="MBO1074634.1"/>
    <property type="molecule type" value="Genomic_DNA"/>
</dbReference>